<evidence type="ECO:0000313" key="1">
    <source>
        <dbReference type="EMBL" id="GIY32094.1"/>
    </source>
</evidence>
<organism evidence="1 2">
    <name type="scientific">Caerostris extrusa</name>
    <name type="common">Bark spider</name>
    <name type="synonym">Caerostris bankana</name>
    <dbReference type="NCBI Taxonomy" id="172846"/>
    <lineage>
        <taxon>Eukaryota</taxon>
        <taxon>Metazoa</taxon>
        <taxon>Ecdysozoa</taxon>
        <taxon>Arthropoda</taxon>
        <taxon>Chelicerata</taxon>
        <taxon>Arachnida</taxon>
        <taxon>Araneae</taxon>
        <taxon>Araneomorphae</taxon>
        <taxon>Entelegynae</taxon>
        <taxon>Araneoidea</taxon>
        <taxon>Araneidae</taxon>
        <taxon>Caerostris</taxon>
    </lineage>
</organism>
<gene>
    <name evidence="1" type="ORF">CEXT_831</name>
</gene>
<accession>A0AAV4SGJ7</accession>
<reference evidence="1 2" key="1">
    <citation type="submission" date="2021-06" db="EMBL/GenBank/DDBJ databases">
        <title>Caerostris extrusa draft genome.</title>
        <authorList>
            <person name="Kono N."/>
            <person name="Arakawa K."/>
        </authorList>
    </citation>
    <scope>NUCLEOTIDE SEQUENCE [LARGE SCALE GENOMIC DNA]</scope>
</reference>
<dbReference type="AlphaFoldDB" id="A0AAV4SGJ7"/>
<dbReference type="Proteomes" id="UP001054945">
    <property type="component" value="Unassembled WGS sequence"/>
</dbReference>
<protein>
    <submittedName>
        <fullName evidence="1">Uncharacterized protein</fullName>
    </submittedName>
</protein>
<keyword evidence="2" id="KW-1185">Reference proteome</keyword>
<proteinExistence type="predicted"/>
<sequence>MISLECRLRINISFDGRLNIYKHTLLFFSTHLSHKVHPPSRGIDFCVIRRSIFLAHCPSRNGSLIPIHMEMKSGEPEIQWGQRAEVTDHRSRGDEKLMPCVRKEIESKYFNYSEGICLDDKSLYRVVRLQKASTAPCCTAPLNCAYSYDFVDPKQD</sequence>
<evidence type="ECO:0000313" key="2">
    <source>
        <dbReference type="Proteomes" id="UP001054945"/>
    </source>
</evidence>
<comment type="caution">
    <text evidence="1">The sequence shown here is derived from an EMBL/GenBank/DDBJ whole genome shotgun (WGS) entry which is preliminary data.</text>
</comment>
<name>A0AAV4SGJ7_CAEEX</name>
<dbReference type="EMBL" id="BPLR01009455">
    <property type="protein sequence ID" value="GIY32094.1"/>
    <property type="molecule type" value="Genomic_DNA"/>
</dbReference>